<dbReference type="InterPro" id="IPR011701">
    <property type="entry name" value="MFS"/>
</dbReference>
<feature type="transmembrane region" description="Helical" evidence="4">
    <location>
        <begin position="113"/>
        <end position="132"/>
    </location>
</feature>
<evidence type="ECO:0000256" key="1">
    <source>
        <dbReference type="ARBA" id="ARBA00022692"/>
    </source>
</evidence>
<organism evidence="6 7">
    <name type="scientific">SAR86 cluster bacterium</name>
    <dbReference type="NCBI Taxonomy" id="2030880"/>
    <lineage>
        <taxon>Bacteria</taxon>
        <taxon>Pseudomonadati</taxon>
        <taxon>Pseudomonadota</taxon>
        <taxon>Gammaproteobacteria</taxon>
        <taxon>SAR86 cluster</taxon>
    </lineage>
</organism>
<dbReference type="PANTHER" id="PTHR11360">
    <property type="entry name" value="MONOCARBOXYLATE TRANSPORTER"/>
    <property type="match status" value="1"/>
</dbReference>
<feature type="domain" description="Major facilitator superfamily (MFS) profile" evidence="5">
    <location>
        <begin position="270"/>
        <end position="459"/>
    </location>
</feature>
<feature type="transmembrane region" description="Helical" evidence="4">
    <location>
        <begin position="6"/>
        <end position="26"/>
    </location>
</feature>
<feature type="transmembrane region" description="Helical" evidence="4">
    <location>
        <begin position="314"/>
        <end position="336"/>
    </location>
</feature>
<dbReference type="AlphaFoldDB" id="A0A2A4X3Z5"/>
<dbReference type="PANTHER" id="PTHR11360:SF290">
    <property type="entry name" value="MONOCARBOXYLATE MFS PERMEASE"/>
    <property type="match status" value="1"/>
</dbReference>
<feature type="transmembrane region" description="Helical" evidence="4">
    <location>
        <begin position="434"/>
        <end position="453"/>
    </location>
</feature>
<dbReference type="InterPro" id="IPR036259">
    <property type="entry name" value="MFS_trans_sf"/>
</dbReference>
<evidence type="ECO:0000313" key="6">
    <source>
        <dbReference type="EMBL" id="PCI77323.1"/>
    </source>
</evidence>
<feature type="transmembrane region" description="Helical" evidence="4">
    <location>
        <begin position="343"/>
        <end position="366"/>
    </location>
</feature>
<dbReference type="InterPro" id="IPR020846">
    <property type="entry name" value="MFS_dom"/>
</dbReference>
<dbReference type="InterPro" id="IPR050327">
    <property type="entry name" value="Proton-linked_MCT"/>
</dbReference>
<evidence type="ECO:0000256" key="2">
    <source>
        <dbReference type="ARBA" id="ARBA00022989"/>
    </source>
</evidence>
<feature type="transmembrane region" description="Helical" evidence="4">
    <location>
        <begin position="279"/>
        <end position="302"/>
    </location>
</feature>
<evidence type="ECO:0000256" key="4">
    <source>
        <dbReference type="SAM" id="Phobius"/>
    </source>
</evidence>
<dbReference type="SUPFAM" id="SSF103473">
    <property type="entry name" value="MFS general substrate transporter"/>
    <property type="match status" value="1"/>
</dbReference>
<feature type="transmembrane region" description="Helical" evidence="4">
    <location>
        <begin position="84"/>
        <end position="106"/>
    </location>
</feature>
<evidence type="ECO:0000259" key="5">
    <source>
        <dbReference type="PROSITE" id="PS50850"/>
    </source>
</evidence>
<dbReference type="Pfam" id="PF07690">
    <property type="entry name" value="MFS_1"/>
    <property type="match status" value="2"/>
</dbReference>
<dbReference type="Gene3D" id="1.20.1250.20">
    <property type="entry name" value="MFS general substrate transporter like domains"/>
    <property type="match status" value="2"/>
</dbReference>
<dbReference type="PROSITE" id="PS50850">
    <property type="entry name" value="MFS"/>
    <property type="match status" value="1"/>
</dbReference>
<reference evidence="7" key="1">
    <citation type="submission" date="2017-08" db="EMBL/GenBank/DDBJ databases">
        <title>A dynamic microbial community with high functional redundancy inhabits the cold, oxic subseafloor aquifer.</title>
        <authorList>
            <person name="Tully B.J."/>
            <person name="Wheat C.G."/>
            <person name="Glazer B.T."/>
            <person name="Huber J.A."/>
        </authorList>
    </citation>
    <scope>NUCLEOTIDE SEQUENCE [LARGE SCALE GENOMIC DNA]</scope>
</reference>
<feature type="transmembrane region" description="Helical" evidence="4">
    <location>
        <begin position="47"/>
        <end position="64"/>
    </location>
</feature>
<evidence type="ECO:0000256" key="3">
    <source>
        <dbReference type="ARBA" id="ARBA00023136"/>
    </source>
</evidence>
<gene>
    <name evidence="6" type="ORF">COB20_08210</name>
</gene>
<dbReference type="Proteomes" id="UP000218767">
    <property type="component" value="Unassembled WGS sequence"/>
</dbReference>
<feature type="transmembrane region" description="Helical" evidence="4">
    <location>
        <begin position="402"/>
        <end position="428"/>
    </location>
</feature>
<name>A0A2A4X3Z5_9GAMM</name>
<feature type="transmembrane region" description="Helical" evidence="4">
    <location>
        <begin position="372"/>
        <end position="390"/>
    </location>
</feature>
<keyword evidence="2 4" id="KW-1133">Transmembrane helix</keyword>
<evidence type="ECO:0000313" key="7">
    <source>
        <dbReference type="Proteomes" id="UP000218767"/>
    </source>
</evidence>
<dbReference type="EMBL" id="NVUL01000046">
    <property type="protein sequence ID" value="PCI77323.1"/>
    <property type="molecule type" value="Genomic_DNA"/>
</dbReference>
<feature type="transmembrane region" description="Helical" evidence="4">
    <location>
        <begin position="173"/>
        <end position="196"/>
    </location>
</feature>
<comment type="caution">
    <text evidence="6">The sequence shown here is derived from an EMBL/GenBank/DDBJ whole genome shotgun (WGS) entry which is preliminary data.</text>
</comment>
<dbReference type="GO" id="GO:0022857">
    <property type="term" value="F:transmembrane transporter activity"/>
    <property type="evidence" value="ECO:0007669"/>
    <property type="project" value="InterPro"/>
</dbReference>
<sequence length="459" mass="49021">MCSASSPRIDCCCLLLIQAAASYFFFDDVKYAVMTDSNSPLFYGWKIVFAILAQLTFTSGLSFYNHAIYLTALAANPNFDVQTASFAVSLFFLSGGVTGLWVAKWVQDYDPRICISAGAIISCFALSSLAFVQEIWQLYLAFMFFGVGFSASSLIPATTLVTRWFHRKRAMALSIASTGLSLGGVVLTPLCVLLVKSMGFEFAAPLMGLLYLVGVIPITWIWLRASPESMGLRPDGVEPPTSLETVGTEQGVAGSEVVVAPRDLALDGITFKQARGTRFFWGISIAYIFLMMAQVGGIAHQYGLASELLSEAQTAMAVAILPFSSIVGRLIGGWLIDRMSIRLFAIGIMILQAASLTLLATGVNVLTLCLGLALFGASVGNLLMLQPLLIAEAFGIREYARIFSVANLMSSWGTAAGPAVLGLAFAANANLYSLPYWIAASAGAVGLILFLTGGKLRAL</sequence>
<keyword evidence="3 4" id="KW-0472">Membrane</keyword>
<keyword evidence="1 4" id="KW-0812">Transmembrane</keyword>
<accession>A0A2A4X3Z5</accession>
<proteinExistence type="predicted"/>
<protein>
    <submittedName>
        <fullName evidence="6">MFS transporter</fullName>
    </submittedName>
</protein>
<feature type="transmembrane region" description="Helical" evidence="4">
    <location>
        <begin position="138"/>
        <end position="161"/>
    </location>
</feature>
<feature type="transmembrane region" description="Helical" evidence="4">
    <location>
        <begin position="202"/>
        <end position="223"/>
    </location>
</feature>